<evidence type="ECO:0000313" key="2">
    <source>
        <dbReference type="Proteomes" id="UP000033101"/>
    </source>
</evidence>
<gene>
    <name evidence="1" type="ORF">MSHOH_0309</name>
</gene>
<evidence type="ECO:0000313" key="1">
    <source>
        <dbReference type="EMBL" id="AKB76792.1"/>
    </source>
</evidence>
<dbReference type="GO" id="GO:0003676">
    <property type="term" value="F:nucleic acid binding"/>
    <property type="evidence" value="ECO:0007669"/>
    <property type="project" value="InterPro"/>
</dbReference>
<dbReference type="PATRIC" id="fig|1434110.4.peg.363"/>
<dbReference type="AlphaFoldDB" id="A0A0E3SAS5"/>
<dbReference type="KEGG" id="mhor:MSHOH_0309"/>
<name>A0A0E3SAS5_9EURY</name>
<dbReference type="HOGENOM" id="CLU_2257375_0_0_2"/>
<dbReference type="STRING" id="1434110.MSHOH_0309"/>
<protein>
    <submittedName>
        <fullName evidence="1">Mobile element protein</fullName>
    </submittedName>
</protein>
<dbReference type="Gene3D" id="3.30.420.10">
    <property type="entry name" value="Ribonuclease H-like superfamily/Ribonuclease H"/>
    <property type="match status" value="1"/>
</dbReference>
<sequence>MSFKGALMDHGSEFGAHRINKDGSWDSEFKRRIEELGIKPILVRVRHPQTNGKIEKWFDTYQRFRGEFESFEEFVQWYNKRPHGTLKLEQLESPQDASGIDYR</sequence>
<dbReference type="InterPro" id="IPR012337">
    <property type="entry name" value="RNaseH-like_sf"/>
</dbReference>
<accession>A0A0E3SAS5</accession>
<reference evidence="1 2" key="1">
    <citation type="submission" date="2014-07" db="EMBL/GenBank/DDBJ databases">
        <title>Methanogenic archaea and the global carbon cycle.</title>
        <authorList>
            <person name="Henriksen J.R."/>
            <person name="Luke J."/>
            <person name="Reinhart S."/>
            <person name="Benedict M.N."/>
            <person name="Youngblut N.D."/>
            <person name="Metcalf M.E."/>
            <person name="Whitaker R.J."/>
            <person name="Metcalf W.W."/>
        </authorList>
    </citation>
    <scope>NUCLEOTIDE SEQUENCE [LARGE SCALE GENOMIC DNA]</scope>
    <source>
        <strain evidence="1 2">HB-1</strain>
    </source>
</reference>
<dbReference type="EMBL" id="CP009516">
    <property type="protein sequence ID" value="AKB76792.1"/>
    <property type="molecule type" value="Genomic_DNA"/>
</dbReference>
<organism evidence="1 2">
    <name type="scientific">Methanosarcina horonobensis HB-1 = JCM 15518</name>
    <dbReference type="NCBI Taxonomy" id="1434110"/>
    <lineage>
        <taxon>Archaea</taxon>
        <taxon>Methanobacteriati</taxon>
        <taxon>Methanobacteriota</taxon>
        <taxon>Stenosarchaea group</taxon>
        <taxon>Methanomicrobia</taxon>
        <taxon>Methanosarcinales</taxon>
        <taxon>Methanosarcinaceae</taxon>
        <taxon>Methanosarcina</taxon>
    </lineage>
</organism>
<keyword evidence="2" id="KW-1185">Reference proteome</keyword>
<dbReference type="InterPro" id="IPR036397">
    <property type="entry name" value="RNaseH_sf"/>
</dbReference>
<dbReference type="Proteomes" id="UP000033101">
    <property type="component" value="Chromosome"/>
</dbReference>
<dbReference type="SUPFAM" id="SSF53098">
    <property type="entry name" value="Ribonuclease H-like"/>
    <property type="match status" value="1"/>
</dbReference>
<proteinExistence type="predicted"/>